<dbReference type="PANTHER" id="PTHR10465">
    <property type="entry name" value="TRANSMEMBRANE GTPASE FZO1"/>
    <property type="match status" value="1"/>
</dbReference>
<dbReference type="GO" id="GO:0003924">
    <property type="term" value="F:GTPase activity"/>
    <property type="evidence" value="ECO:0007669"/>
    <property type="project" value="InterPro"/>
</dbReference>
<keyword evidence="10" id="KW-1185">Reference proteome</keyword>
<dbReference type="AlphaFoldDB" id="A0AAV4LF37"/>
<keyword evidence="4" id="KW-0342">GTP-binding</keyword>
<evidence type="ECO:0000256" key="4">
    <source>
        <dbReference type="ARBA" id="ARBA00023134"/>
    </source>
</evidence>
<evidence type="ECO:0000256" key="6">
    <source>
        <dbReference type="SAM" id="Coils"/>
    </source>
</evidence>
<dbReference type="InterPro" id="IPR027094">
    <property type="entry name" value="Mitofusin_fam"/>
</dbReference>
<dbReference type="InterPro" id="IPR045063">
    <property type="entry name" value="Dynamin_N"/>
</dbReference>
<evidence type="ECO:0000256" key="5">
    <source>
        <dbReference type="ARBA" id="ARBA00023136"/>
    </source>
</evidence>
<keyword evidence="2" id="KW-0547">Nucleotide-binding</keyword>
<dbReference type="CDD" id="cd09912">
    <property type="entry name" value="DLP_2"/>
    <property type="match status" value="2"/>
</dbReference>
<evidence type="ECO:0000256" key="2">
    <source>
        <dbReference type="ARBA" id="ARBA00022741"/>
    </source>
</evidence>
<dbReference type="RefSeq" id="WP_282199542.1">
    <property type="nucleotide sequence ID" value="NZ_BOQE01000001.1"/>
</dbReference>
<dbReference type="Pfam" id="PF00350">
    <property type="entry name" value="Dynamin_N"/>
    <property type="match status" value="2"/>
</dbReference>
<evidence type="ECO:0000313" key="10">
    <source>
        <dbReference type="Proteomes" id="UP001057291"/>
    </source>
</evidence>
<gene>
    <name evidence="9" type="ORF">DNHGIG_19880</name>
</gene>
<keyword evidence="5" id="KW-0472">Membrane</keyword>
<keyword evidence="6" id="KW-0175">Coiled coil</keyword>
<feature type="domain" description="Dynamin N-terminal" evidence="8">
    <location>
        <begin position="53"/>
        <end position="208"/>
    </location>
</feature>
<dbReference type="PANTHER" id="PTHR10465:SF0">
    <property type="entry name" value="SARCALUMENIN"/>
    <property type="match status" value="1"/>
</dbReference>
<dbReference type="Proteomes" id="UP001057291">
    <property type="component" value="Unassembled WGS sequence"/>
</dbReference>
<comment type="subcellular location">
    <subcellularLocation>
        <location evidence="1">Membrane</location>
    </subcellularLocation>
</comment>
<dbReference type="GO" id="GO:0005525">
    <property type="term" value="F:GTP binding"/>
    <property type="evidence" value="ECO:0007669"/>
    <property type="project" value="UniProtKB-KW"/>
</dbReference>
<comment type="caution">
    <text evidence="9">The sequence shown here is derived from an EMBL/GenBank/DDBJ whole genome shotgun (WGS) entry which is preliminary data.</text>
</comment>
<evidence type="ECO:0000256" key="3">
    <source>
        <dbReference type="ARBA" id="ARBA00022801"/>
    </source>
</evidence>
<dbReference type="SUPFAM" id="SSF52540">
    <property type="entry name" value="P-loop containing nucleoside triphosphate hydrolases"/>
    <property type="match status" value="2"/>
</dbReference>
<dbReference type="Gene3D" id="3.40.50.300">
    <property type="entry name" value="P-loop containing nucleotide triphosphate hydrolases"/>
    <property type="match status" value="2"/>
</dbReference>
<evidence type="ECO:0000256" key="1">
    <source>
        <dbReference type="ARBA" id="ARBA00004370"/>
    </source>
</evidence>
<protein>
    <submittedName>
        <fullName evidence="9">GTPase</fullName>
    </submittedName>
</protein>
<sequence>MTPVQGAVTVNTRQELSEKLAAIAHAFALAGDEVNRRKMNDLLQKLQNNTFVLAFCGHFSAGKSSMINALIGEQLLPTSPIPTSANVVTIRSGESFARAYLLSGDMIEFDSAEHLDEIKNYCINGDTVEAVEISHPTEKLPSGVQVMDTPGIDSTDDAHKIATESALHLADVILYVMDYNHVQSEVNFEFTKTLKERNKPVYLVINQIDKHNDWELTFEEFKQSVQEGFSTWQIEPDGMYFTTLAEPFHPENQLRELSQRIQQLFAVKDQLILHSVLHTAAYLIEEHGKWKAKENDEERQMYQTVLAEAENVQETLDRFAVLQSEMKALEQKPGQLEHELKQELFSLIDHAILTPFSTTERARLYLQSRKPGFKVGFFFAANKTKAEKESRLQALYEELRERVSSQLDWHMKELLARIPERFGPVPEEYLQKVYAIDLSFGPDLIERSVKEGALSHVEEYVYNFTKELAGEIRSMYRRTASAFIEEAVAYCQQAVQREIASLREESQELTRVIEAKTRLQEIAEAEQRYVAALQNQLQIDWELDPERMLVCQPEGGVETDSVLFAEPTFPLQRKESAAIVSKIVDVPKTPSSEDGGNLFAEKEPEQPGESTGNETYKEQLRHTANMLRNASKVISDVIGMQSAAKAMVQRAERLENNLFTVALFGAFSAGKSSFANALMGNRVLPVSPNPTTAAINKILPPTEKYPHGTVRVKIKSLDEMMADVCHSLSYFERQAQDFDEAVAHIETLEGTAIHPNAKPHYTFLKAVARGIEEMRPHLGGEQLVDLNAFQEFVAREEKACFAEWIELYYDCPLTAQGIALVDTPGADSINARHTGVAFEYIKNADAVLFVTYYNHAFSFADREFLIQLGRVKDTFEMDKMFFIVNAADLAHSEEELSGVVAHVRKNLVSCGISMPRIYPVSSQTALLARMHGKGLLSDGEEKLYRQRMGIGSDSPLPDTKSGLERSGLATFEKDFFTFTIEELTAIAVKAAYAEVKQSLAALDELIAMANEAESARTAKLAEIARGRQSIEQGIREIETASEERSIEKEISELMYYVKQRIFLRFPDLFKTSFNPAVLKDDGRDIKKTLSQCLDELLRFIGYDLAQEMRATALRVEKAAGKSVQRIHDKITDVVKGVWPACMLQAPMPFTRETPEFSEQLPGDRGTFAPSLSFYKNAKDFFENNMKEKMKEDLEKRLQEPVTAYLQAAEERLKAVYLESFRQAAQEDKSIVHAEIEEYAKGLEAALSLQMDVRELEEKRLSLMALMADS</sequence>
<feature type="region of interest" description="Disordered" evidence="7">
    <location>
        <begin position="588"/>
        <end position="614"/>
    </location>
</feature>
<dbReference type="EMBL" id="BOQE01000001">
    <property type="protein sequence ID" value="GIM46439.1"/>
    <property type="molecule type" value="Genomic_DNA"/>
</dbReference>
<evidence type="ECO:0000313" key="9">
    <source>
        <dbReference type="EMBL" id="GIM46439.1"/>
    </source>
</evidence>
<keyword evidence="3" id="KW-0378">Hydrolase</keyword>
<feature type="coiled-coil region" evidence="6">
    <location>
        <begin position="492"/>
        <end position="519"/>
    </location>
</feature>
<accession>A0AAV4LF37</accession>
<proteinExistence type="predicted"/>
<evidence type="ECO:0000256" key="7">
    <source>
        <dbReference type="SAM" id="MobiDB-lite"/>
    </source>
</evidence>
<reference evidence="9" key="1">
    <citation type="journal article" date="2023" name="Int. J. Syst. Evol. Microbiol.">
        <title>Collibacillus ludicampi gen. nov., sp. nov., a new soil bacterium of the family Alicyclobacillaceae.</title>
        <authorList>
            <person name="Jojima T."/>
            <person name="Ioku Y."/>
            <person name="Fukuta Y."/>
            <person name="Shirasaka N."/>
            <person name="Matsumura Y."/>
            <person name="Mori M."/>
        </authorList>
    </citation>
    <scope>NUCLEOTIDE SEQUENCE</scope>
    <source>
        <strain evidence="9">TP075</strain>
    </source>
</reference>
<feature type="domain" description="Dynamin N-terminal" evidence="8">
    <location>
        <begin position="661"/>
        <end position="886"/>
    </location>
</feature>
<dbReference type="InterPro" id="IPR027417">
    <property type="entry name" value="P-loop_NTPase"/>
</dbReference>
<organism evidence="9 10">
    <name type="scientific">Collibacillus ludicampi</name>
    <dbReference type="NCBI Taxonomy" id="2771369"/>
    <lineage>
        <taxon>Bacteria</taxon>
        <taxon>Bacillati</taxon>
        <taxon>Bacillota</taxon>
        <taxon>Bacilli</taxon>
        <taxon>Bacillales</taxon>
        <taxon>Alicyclobacillaceae</taxon>
        <taxon>Collibacillus</taxon>
    </lineage>
</organism>
<name>A0AAV4LF37_9BACL</name>
<dbReference type="GO" id="GO:0016020">
    <property type="term" value="C:membrane"/>
    <property type="evidence" value="ECO:0007669"/>
    <property type="project" value="UniProtKB-SubCell"/>
</dbReference>
<evidence type="ECO:0000259" key="8">
    <source>
        <dbReference type="Pfam" id="PF00350"/>
    </source>
</evidence>